<dbReference type="InterPro" id="IPR024932">
    <property type="entry name" value="ApbE"/>
</dbReference>
<evidence type="ECO:0000256" key="1">
    <source>
        <dbReference type="ARBA" id="ARBA00001946"/>
    </source>
</evidence>
<dbReference type="EMBL" id="VSSQ01004859">
    <property type="protein sequence ID" value="MPM26910.1"/>
    <property type="molecule type" value="Genomic_DNA"/>
</dbReference>
<accession>A0A644YEN9</accession>
<gene>
    <name evidence="11" type="primary">apbE_22</name>
    <name evidence="11" type="ORF">SDC9_73415</name>
</gene>
<protein>
    <recommendedName>
        <fullName evidence="3">FAD:protein FMN transferase</fullName>
        <ecNumber evidence="2">2.7.1.180</ecNumber>
    </recommendedName>
    <alternativeName>
        <fullName evidence="9">Flavin transferase</fullName>
    </alternativeName>
</protein>
<evidence type="ECO:0000256" key="10">
    <source>
        <dbReference type="ARBA" id="ARBA00048540"/>
    </source>
</evidence>
<dbReference type="AlphaFoldDB" id="A0A644YEN9"/>
<dbReference type="GO" id="GO:0046872">
    <property type="term" value="F:metal ion binding"/>
    <property type="evidence" value="ECO:0007669"/>
    <property type="project" value="UniProtKB-KW"/>
</dbReference>
<reference evidence="11" key="1">
    <citation type="submission" date="2019-08" db="EMBL/GenBank/DDBJ databases">
        <authorList>
            <person name="Kucharzyk K."/>
            <person name="Murdoch R.W."/>
            <person name="Higgins S."/>
            <person name="Loffler F."/>
        </authorList>
    </citation>
    <scope>NUCLEOTIDE SEQUENCE</scope>
</reference>
<sequence>MKTLKSILVSMLCCTLSLSLIGCTSNKKNETPQPLTKTEVIIGTVCTISLYDNKDIAILDKAFTRLKELEDILSINKIGTELDKVNSMSGKEPLKVTDDTFKVVAQGLKYSKLSGGALDITVGPLVKLWGIGTDAAKVPSEEEIKEKLPLINYNDIVLDEINKTIFLKRQNMIIDLGAIAKGYAADEVADILTQNNVKSAIIDLGGNIFALGSKLDGSNWKIGVQDPEDARGASIGYIEVVNKSIVTSGIYERYFESNGKKYHHILNPKTGYPYENEILGVSILTDKSIDGDSLSTTLFALGIEKGLEFVNLQPGVEAIFISKDHNLYLTEGLKNNFHLTSNKYKIKN</sequence>
<dbReference type="InterPro" id="IPR003374">
    <property type="entry name" value="ApbE-like_sf"/>
</dbReference>
<keyword evidence="4" id="KW-0285">Flavoprotein</keyword>
<organism evidence="11">
    <name type="scientific">bioreactor metagenome</name>
    <dbReference type="NCBI Taxonomy" id="1076179"/>
    <lineage>
        <taxon>unclassified sequences</taxon>
        <taxon>metagenomes</taxon>
        <taxon>ecological metagenomes</taxon>
    </lineage>
</organism>
<comment type="catalytic activity">
    <reaction evidence="10">
        <text>L-threonyl-[protein] + FAD = FMN-L-threonyl-[protein] + AMP + H(+)</text>
        <dbReference type="Rhea" id="RHEA:36847"/>
        <dbReference type="Rhea" id="RHEA-COMP:11060"/>
        <dbReference type="Rhea" id="RHEA-COMP:11061"/>
        <dbReference type="ChEBI" id="CHEBI:15378"/>
        <dbReference type="ChEBI" id="CHEBI:30013"/>
        <dbReference type="ChEBI" id="CHEBI:57692"/>
        <dbReference type="ChEBI" id="CHEBI:74257"/>
        <dbReference type="ChEBI" id="CHEBI:456215"/>
        <dbReference type="EC" id="2.7.1.180"/>
    </reaction>
</comment>
<dbReference type="GO" id="GO:0016740">
    <property type="term" value="F:transferase activity"/>
    <property type="evidence" value="ECO:0007669"/>
    <property type="project" value="UniProtKB-KW"/>
</dbReference>
<evidence type="ECO:0000256" key="7">
    <source>
        <dbReference type="ARBA" id="ARBA00022827"/>
    </source>
</evidence>
<dbReference type="SUPFAM" id="SSF143631">
    <property type="entry name" value="ApbE-like"/>
    <property type="match status" value="1"/>
</dbReference>
<evidence type="ECO:0000256" key="2">
    <source>
        <dbReference type="ARBA" id="ARBA00011955"/>
    </source>
</evidence>
<comment type="cofactor">
    <cofactor evidence="1">
        <name>Mg(2+)</name>
        <dbReference type="ChEBI" id="CHEBI:18420"/>
    </cofactor>
</comment>
<keyword evidence="5 11" id="KW-0808">Transferase</keyword>
<dbReference type="EC" id="2.7.1.180" evidence="2"/>
<evidence type="ECO:0000256" key="4">
    <source>
        <dbReference type="ARBA" id="ARBA00022630"/>
    </source>
</evidence>
<evidence type="ECO:0000256" key="3">
    <source>
        <dbReference type="ARBA" id="ARBA00016337"/>
    </source>
</evidence>
<evidence type="ECO:0000313" key="11">
    <source>
        <dbReference type="EMBL" id="MPM26910.1"/>
    </source>
</evidence>
<comment type="caution">
    <text evidence="11">The sequence shown here is derived from an EMBL/GenBank/DDBJ whole genome shotgun (WGS) entry which is preliminary data.</text>
</comment>
<dbReference type="PANTHER" id="PTHR30040:SF2">
    <property type="entry name" value="FAD:PROTEIN FMN TRANSFERASE"/>
    <property type="match status" value="1"/>
</dbReference>
<keyword evidence="7" id="KW-0274">FAD</keyword>
<name>A0A644YEN9_9ZZZZ</name>
<keyword evidence="6" id="KW-0479">Metal-binding</keyword>
<evidence type="ECO:0000256" key="6">
    <source>
        <dbReference type="ARBA" id="ARBA00022723"/>
    </source>
</evidence>
<evidence type="ECO:0000256" key="9">
    <source>
        <dbReference type="ARBA" id="ARBA00031306"/>
    </source>
</evidence>
<evidence type="ECO:0000256" key="5">
    <source>
        <dbReference type="ARBA" id="ARBA00022679"/>
    </source>
</evidence>
<evidence type="ECO:0000256" key="8">
    <source>
        <dbReference type="ARBA" id="ARBA00022842"/>
    </source>
</evidence>
<dbReference type="PANTHER" id="PTHR30040">
    <property type="entry name" value="THIAMINE BIOSYNTHESIS LIPOPROTEIN APBE"/>
    <property type="match status" value="1"/>
</dbReference>
<dbReference type="PIRSF" id="PIRSF006268">
    <property type="entry name" value="ApbE"/>
    <property type="match status" value="1"/>
</dbReference>
<dbReference type="Gene3D" id="3.10.520.10">
    <property type="entry name" value="ApbE-like domains"/>
    <property type="match status" value="1"/>
</dbReference>
<dbReference type="Pfam" id="PF02424">
    <property type="entry name" value="ApbE"/>
    <property type="match status" value="1"/>
</dbReference>
<proteinExistence type="predicted"/>
<keyword evidence="8" id="KW-0460">Magnesium</keyword>
<dbReference type="PROSITE" id="PS51257">
    <property type="entry name" value="PROKAR_LIPOPROTEIN"/>
    <property type="match status" value="1"/>
</dbReference>